<evidence type="ECO:0000256" key="2">
    <source>
        <dbReference type="SAM" id="Phobius"/>
    </source>
</evidence>
<keyword evidence="2" id="KW-0812">Transmembrane</keyword>
<sequence>MAVSRKINICAAPVLKSMLRTKWKGAKFVFNEGTNSTGKYDIADAVTKVVNKTCDALLVEEWVIKSDETFFQTFCDAGLVTTGVKAAELNIAFPVKEEYSAGVSHYMKKLEQSGVFFLDLLKKDYKDPICKISEDPEVTTDDQMTIRHMAVPIIVLAICIIISCFLKLISKNKPAVFQAFDKTLDQEADTEDSQDDRFHANPESSLWKSKSEVTAETPESAPNGDNPPNRMEKFQTNLFDISKDVMKLSHDMKYKKGPE</sequence>
<proteinExistence type="predicted"/>
<name>A0A7S2RRQ3_9STRA</name>
<feature type="compositionally biased region" description="Polar residues" evidence="1">
    <location>
        <begin position="202"/>
        <end position="214"/>
    </location>
</feature>
<keyword evidence="2" id="KW-0472">Membrane</keyword>
<accession>A0A7S2RRQ3</accession>
<organism evidence="3">
    <name type="scientific">Eucampia antarctica</name>
    <dbReference type="NCBI Taxonomy" id="49252"/>
    <lineage>
        <taxon>Eukaryota</taxon>
        <taxon>Sar</taxon>
        <taxon>Stramenopiles</taxon>
        <taxon>Ochrophyta</taxon>
        <taxon>Bacillariophyta</taxon>
        <taxon>Mediophyceae</taxon>
        <taxon>Biddulphiophycidae</taxon>
        <taxon>Hemiaulales</taxon>
        <taxon>Hemiaulaceae</taxon>
        <taxon>Eucampia</taxon>
    </lineage>
</organism>
<feature type="transmembrane region" description="Helical" evidence="2">
    <location>
        <begin position="149"/>
        <end position="169"/>
    </location>
</feature>
<evidence type="ECO:0000313" key="3">
    <source>
        <dbReference type="EMBL" id="CAD9678941.1"/>
    </source>
</evidence>
<gene>
    <name evidence="3" type="ORF">EANT1437_LOCUS9086</name>
</gene>
<evidence type="ECO:0000256" key="1">
    <source>
        <dbReference type="SAM" id="MobiDB-lite"/>
    </source>
</evidence>
<feature type="region of interest" description="Disordered" evidence="1">
    <location>
        <begin position="188"/>
        <end position="234"/>
    </location>
</feature>
<keyword evidence="2" id="KW-1133">Transmembrane helix</keyword>
<dbReference type="AlphaFoldDB" id="A0A7S2RRQ3"/>
<protein>
    <submittedName>
        <fullName evidence="3">Uncharacterized protein</fullName>
    </submittedName>
</protein>
<dbReference type="EMBL" id="HBHI01017765">
    <property type="protein sequence ID" value="CAD9678941.1"/>
    <property type="molecule type" value="Transcribed_RNA"/>
</dbReference>
<reference evidence="3" key="1">
    <citation type="submission" date="2021-01" db="EMBL/GenBank/DDBJ databases">
        <authorList>
            <person name="Corre E."/>
            <person name="Pelletier E."/>
            <person name="Niang G."/>
            <person name="Scheremetjew M."/>
            <person name="Finn R."/>
            <person name="Kale V."/>
            <person name="Holt S."/>
            <person name="Cochrane G."/>
            <person name="Meng A."/>
            <person name="Brown T."/>
            <person name="Cohen L."/>
        </authorList>
    </citation>
    <scope>NUCLEOTIDE SEQUENCE</scope>
    <source>
        <strain evidence="3">CCMP1452</strain>
    </source>
</reference>